<comment type="caution">
    <text evidence="1">The sequence shown here is derived from an EMBL/GenBank/DDBJ whole genome shotgun (WGS) entry which is preliminary data.</text>
</comment>
<protein>
    <submittedName>
        <fullName evidence="1">Uncharacterized protein</fullName>
    </submittedName>
</protein>
<gene>
    <name evidence="1" type="ORF">M9H77_33063</name>
</gene>
<accession>A0ACC0A8Q3</accession>
<proteinExistence type="predicted"/>
<dbReference type="Proteomes" id="UP001060085">
    <property type="component" value="Linkage Group LG07"/>
</dbReference>
<evidence type="ECO:0000313" key="1">
    <source>
        <dbReference type="EMBL" id="KAI5655876.1"/>
    </source>
</evidence>
<name>A0ACC0A8Q3_CATRO</name>
<dbReference type="EMBL" id="CM044707">
    <property type="protein sequence ID" value="KAI5655876.1"/>
    <property type="molecule type" value="Genomic_DNA"/>
</dbReference>
<evidence type="ECO:0000313" key="2">
    <source>
        <dbReference type="Proteomes" id="UP001060085"/>
    </source>
</evidence>
<sequence>MPMVLFYRKQLLVSWNANDISFKLKKSLSETLTQYYPFAGRFNGKDSIDCNDEGLDYYEARIDCSVDDIIKQPEPTTMDLFSPQNALFNQSFKASPFIVQITYFTCGGIAITGAILHKVGDACTQFAFINDWVAVASGEKPFPIFIPSLISPFTGQIPLPQIKLDDDHNKIVTRRFSFDGSKIAELKAIVGGGRVDNPTRVQVVSALIYRCAMAAAKQKSGMSKPSILMQTVNLRPIVKPPLPENSVGNFSWLFSILSKDENEKTDLQEIVSSMKKQNGEFRDKYGKELTVDECYSVVCESIKDAIKVLRGNNDSDIVIYKCSSLCRYSLTEMNFGWGKPVLVGTFASQMKNTFHLLDSCKPGGIDAIVALDEQEMALFEKDEMLLQFAARKPATTD</sequence>
<keyword evidence="2" id="KW-1185">Reference proteome</keyword>
<organism evidence="1 2">
    <name type="scientific">Catharanthus roseus</name>
    <name type="common">Madagascar periwinkle</name>
    <name type="synonym">Vinca rosea</name>
    <dbReference type="NCBI Taxonomy" id="4058"/>
    <lineage>
        <taxon>Eukaryota</taxon>
        <taxon>Viridiplantae</taxon>
        <taxon>Streptophyta</taxon>
        <taxon>Embryophyta</taxon>
        <taxon>Tracheophyta</taxon>
        <taxon>Spermatophyta</taxon>
        <taxon>Magnoliopsida</taxon>
        <taxon>eudicotyledons</taxon>
        <taxon>Gunneridae</taxon>
        <taxon>Pentapetalae</taxon>
        <taxon>asterids</taxon>
        <taxon>lamiids</taxon>
        <taxon>Gentianales</taxon>
        <taxon>Apocynaceae</taxon>
        <taxon>Rauvolfioideae</taxon>
        <taxon>Vinceae</taxon>
        <taxon>Catharanthinae</taxon>
        <taxon>Catharanthus</taxon>
    </lineage>
</organism>
<reference evidence="2" key="1">
    <citation type="journal article" date="2023" name="Nat. Plants">
        <title>Single-cell RNA sequencing provides a high-resolution roadmap for understanding the multicellular compartmentation of specialized metabolism.</title>
        <authorList>
            <person name="Sun S."/>
            <person name="Shen X."/>
            <person name="Li Y."/>
            <person name="Li Y."/>
            <person name="Wang S."/>
            <person name="Li R."/>
            <person name="Zhang H."/>
            <person name="Shen G."/>
            <person name="Guo B."/>
            <person name="Wei J."/>
            <person name="Xu J."/>
            <person name="St-Pierre B."/>
            <person name="Chen S."/>
            <person name="Sun C."/>
        </authorList>
    </citation>
    <scope>NUCLEOTIDE SEQUENCE [LARGE SCALE GENOMIC DNA]</scope>
</reference>